<evidence type="ECO:0000313" key="1">
    <source>
        <dbReference type="EMBL" id="MFD0315477.1"/>
    </source>
</evidence>
<organism evidence="1 2">
    <name type="scientific">Streptomyces flavalbus</name>
    <dbReference type="NCBI Taxonomy" id="2665155"/>
    <lineage>
        <taxon>Bacteria</taxon>
        <taxon>Bacillati</taxon>
        <taxon>Actinomycetota</taxon>
        <taxon>Actinomycetes</taxon>
        <taxon>Kitasatosporales</taxon>
        <taxon>Streptomycetaceae</taxon>
        <taxon>Streptomyces</taxon>
    </lineage>
</organism>
<dbReference type="RefSeq" id="WP_381608621.1">
    <property type="nucleotide sequence ID" value="NZ_JBHTEB010000001.1"/>
</dbReference>
<evidence type="ECO:0000313" key="2">
    <source>
        <dbReference type="Proteomes" id="UP001597023"/>
    </source>
</evidence>
<dbReference type="Proteomes" id="UP001597023">
    <property type="component" value="Unassembled WGS sequence"/>
</dbReference>
<sequence>MNEATEDGLADLRVTESLLPEFLDEMAALEADLAQRWPRFESGFRPARAE</sequence>
<proteinExistence type="predicted"/>
<keyword evidence="2" id="KW-1185">Reference proteome</keyword>
<gene>
    <name evidence="1" type="ORF">ACFQZ6_14815</name>
</gene>
<protein>
    <recommendedName>
        <fullName evidence="3">FXSXX-COOH protein</fullName>
    </recommendedName>
</protein>
<dbReference type="EMBL" id="JBHTEB010000001">
    <property type="protein sequence ID" value="MFD0315477.1"/>
    <property type="molecule type" value="Genomic_DNA"/>
</dbReference>
<name>A0ABW2WAB7_9ACTN</name>
<accession>A0ABW2WAB7</accession>
<reference evidence="2" key="1">
    <citation type="journal article" date="2019" name="Int. J. Syst. Evol. Microbiol.">
        <title>The Global Catalogue of Microorganisms (GCM) 10K type strain sequencing project: providing services to taxonomists for standard genome sequencing and annotation.</title>
        <authorList>
            <consortium name="The Broad Institute Genomics Platform"/>
            <consortium name="The Broad Institute Genome Sequencing Center for Infectious Disease"/>
            <person name="Wu L."/>
            <person name="Ma J."/>
        </authorList>
    </citation>
    <scope>NUCLEOTIDE SEQUENCE [LARGE SCALE GENOMIC DNA]</scope>
    <source>
        <strain evidence="2">CGMCC 4.7400</strain>
    </source>
</reference>
<evidence type="ECO:0008006" key="3">
    <source>
        <dbReference type="Google" id="ProtNLM"/>
    </source>
</evidence>
<comment type="caution">
    <text evidence="1">The sequence shown here is derived from an EMBL/GenBank/DDBJ whole genome shotgun (WGS) entry which is preliminary data.</text>
</comment>